<keyword evidence="2" id="KW-1133">Transmembrane helix</keyword>
<dbReference type="InterPro" id="IPR003501">
    <property type="entry name" value="PTS_EIIB_2/3"/>
</dbReference>
<evidence type="ECO:0000256" key="2">
    <source>
        <dbReference type="SAM" id="Phobius"/>
    </source>
</evidence>
<evidence type="ECO:0000313" key="5">
    <source>
        <dbReference type="Proteomes" id="UP000005947"/>
    </source>
</evidence>
<dbReference type="GO" id="GO:0009401">
    <property type="term" value="P:phosphoenolpyruvate-dependent sugar phosphotransferase system"/>
    <property type="evidence" value="ECO:0007669"/>
    <property type="project" value="InterPro"/>
</dbReference>
<dbReference type="SUPFAM" id="SSF52794">
    <property type="entry name" value="PTS system IIB component-like"/>
    <property type="match status" value="1"/>
</dbReference>
<feature type="transmembrane region" description="Helical" evidence="2">
    <location>
        <begin position="12"/>
        <end position="30"/>
    </location>
</feature>
<keyword evidence="2" id="KW-0812">Transmembrane</keyword>
<keyword evidence="5" id="KW-1185">Reference proteome</keyword>
<evidence type="ECO:0000313" key="4">
    <source>
        <dbReference type="EMBL" id="EGF23839.1"/>
    </source>
</evidence>
<evidence type="ECO:0000259" key="3">
    <source>
        <dbReference type="Pfam" id="PF02302"/>
    </source>
</evidence>
<feature type="domain" description="Phosphotransferase system EIIB component type 2/3" evidence="3">
    <location>
        <begin position="38"/>
        <end position="97"/>
    </location>
</feature>
<keyword evidence="1" id="KW-0808">Transferase</keyword>
<dbReference type="AlphaFoldDB" id="F1T5A8"/>
<proteinExistence type="predicted"/>
<gene>
    <name evidence="4" type="ORF">HMPREF0091_10786</name>
</gene>
<dbReference type="CDD" id="cd05566">
    <property type="entry name" value="PTS_IIB_galactitol"/>
    <property type="match status" value="1"/>
</dbReference>
<keyword evidence="2" id="KW-0472">Membrane</keyword>
<evidence type="ECO:0000256" key="1">
    <source>
        <dbReference type="ARBA" id="ARBA00022679"/>
    </source>
</evidence>
<dbReference type="GO" id="GO:0008982">
    <property type="term" value="F:protein-N(PI)-phosphohistidine-sugar phosphotransferase activity"/>
    <property type="evidence" value="ECO:0007669"/>
    <property type="project" value="InterPro"/>
</dbReference>
<dbReference type="EMBL" id="ACGK02000001">
    <property type="protein sequence ID" value="EGF23839.1"/>
    <property type="molecule type" value="Genomic_DNA"/>
</dbReference>
<accession>F1T5A8</accession>
<comment type="caution">
    <text evidence="4">The sequence shown here is derived from an EMBL/GenBank/DDBJ whole genome shotgun (WGS) entry which is preliminary data.</text>
</comment>
<dbReference type="InterPro" id="IPR036095">
    <property type="entry name" value="PTS_EIIB-like_sf"/>
</dbReference>
<dbReference type="eggNOG" id="COG3414">
    <property type="taxonomic scope" value="Bacteria"/>
</dbReference>
<organism evidence="4 5">
    <name type="scientific">Fannyhessea vaginae DSM 15829</name>
    <dbReference type="NCBI Taxonomy" id="525256"/>
    <lineage>
        <taxon>Bacteria</taxon>
        <taxon>Bacillati</taxon>
        <taxon>Actinomycetota</taxon>
        <taxon>Coriobacteriia</taxon>
        <taxon>Coriobacteriales</taxon>
        <taxon>Atopobiaceae</taxon>
        <taxon>Fannyhessea</taxon>
    </lineage>
</organism>
<dbReference type="Gene3D" id="3.40.50.2300">
    <property type="match status" value="1"/>
</dbReference>
<protein>
    <recommendedName>
        <fullName evidence="3">Phosphotransferase system EIIB component type 2/3 domain-containing protein</fullName>
    </recommendedName>
</protein>
<sequence length="135" mass="15016">MVHLVFFSHKHFAEQIEFMVFYLLICLEGIRGLFMKPKIVVACGTGVASSQIVAAKLMQFCSKHSFDVEIQCVPIKDLPCALKDAVAYVSLVKSSQYHDVPVINGIPFLTGKGARAELAHLMQILKDYMSKLLKA</sequence>
<name>F1T5A8_9ACTN</name>
<reference evidence="4 5" key="1">
    <citation type="submission" date="2011-02" db="EMBL/GenBank/DDBJ databases">
        <authorList>
            <person name="Muzny D."/>
            <person name="Qin X."/>
            <person name="Buhay C."/>
            <person name="Dugan-Rocha S."/>
            <person name="Ding Y."/>
            <person name="Chen G."/>
            <person name="Hawes A."/>
            <person name="Holder M."/>
            <person name="Jhangiani S."/>
            <person name="Johnson A."/>
            <person name="Khan Z."/>
            <person name="Li Z."/>
            <person name="Liu W."/>
            <person name="Liu X."/>
            <person name="Perez L."/>
            <person name="Shen H."/>
            <person name="Wang Q."/>
            <person name="Watt J."/>
            <person name="Xi L."/>
            <person name="Xin Y."/>
            <person name="Zhou J."/>
            <person name="Deng J."/>
            <person name="Jiang H."/>
            <person name="Liu Y."/>
            <person name="Qu J."/>
            <person name="Song X.-Z."/>
            <person name="Zhang L."/>
            <person name="Villasana D."/>
            <person name="Johnson A."/>
            <person name="Liu J."/>
            <person name="Liyanage D."/>
            <person name="Lorensuhewa L."/>
            <person name="Robinson T."/>
            <person name="Song A."/>
            <person name="Song B.-B."/>
            <person name="Dinh H."/>
            <person name="Thornton R."/>
            <person name="Coyle M."/>
            <person name="Francisco L."/>
            <person name="Jackson L."/>
            <person name="Javaid M."/>
            <person name="Korchina V."/>
            <person name="Kovar C."/>
            <person name="Mata R."/>
            <person name="Mathew T."/>
            <person name="Ngo R."/>
            <person name="Nguyen L."/>
            <person name="Nguyen N."/>
            <person name="Okwuonu G."/>
            <person name="Ongeri F."/>
            <person name="Pham C."/>
            <person name="Simmons D."/>
            <person name="Wilczek-Boney K."/>
            <person name="Hale W."/>
            <person name="Jakkamsetti A."/>
            <person name="Pham P."/>
            <person name="Ruth R."/>
            <person name="San Lucas F."/>
            <person name="Warren J."/>
            <person name="Zhang J."/>
            <person name="Zhao Z."/>
            <person name="Zhou C."/>
            <person name="Zhu D."/>
            <person name="Lee S."/>
            <person name="Bess C."/>
            <person name="Blankenburg K."/>
            <person name="Forbes L."/>
            <person name="Fu Q."/>
            <person name="Gubbala S."/>
            <person name="Hirani K."/>
            <person name="Jayaseelan J.C."/>
            <person name="Lara F."/>
            <person name="Munidasa M."/>
            <person name="Palculict T."/>
            <person name="Patil S."/>
            <person name="Pu L.-L."/>
            <person name="Saada N."/>
            <person name="Tang L."/>
            <person name="Weissenberger G."/>
            <person name="Zhu Y."/>
            <person name="Hemphill L."/>
            <person name="Shang Y."/>
            <person name="Youmans B."/>
            <person name="Ayvaz T."/>
            <person name="Ross M."/>
            <person name="Santibanez J."/>
            <person name="Aqrawi P."/>
            <person name="Gross S."/>
            <person name="Joshi V."/>
            <person name="Fowler G."/>
            <person name="Nazareth L."/>
            <person name="Reid J."/>
            <person name="Worley K."/>
            <person name="Petrosino J."/>
            <person name="Highlander S."/>
            <person name="Gibbs R."/>
        </authorList>
    </citation>
    <scope>NUCLEOTIDE SEQUENCE [LARGE SCALE GENOMIC DNA]</scope>
    <source>
        <strain evidence="4 5">DSM 15829</strain>
    </source>
</reference>
<dbReference type="Pfam" id="PF02302">
    <property type="entry name" value="PTS_IIB"/>
    <property type="match status" value="1"/>
</dbReference>
<dbReference type="Proteomes" id="UP000005947">
    <property type="component" value="Unassembled WGS sequence"/>
</dbReference>